<dbReference type="EMBL" id="BAUT01000068">
    <property type="protein sequence ID" value="GAE27860.1"/>
    <property type="molecule type" value="Genomic_DNA"/>
</dbReference>
<comment type="caution">
    <text evidence="2">The sequence shown here is derived from an EMBL/GenBank/DDBJ whole genome shotgun (WGS) entry which is preliminary data.</text>
</comment>
<proteinExistence type="predicted"/>
<dbReference type="OrthoDB" id="1934429at2"/>
<sequence length="179" mass="19676">MPNIIEAIKNTFNSIADDEPTPPINIIEASYTWLYYGIVMEAIAFEEAGLNTTSDDELKGILKDAIKLCQEQAKETERLMRKEGLTLPPVSEPKPFTSNHDIPPGVKLTDDEISNGLAMKILAMTTKASLAATEGVRTDIGAMYVRFFNEAAIFGATLKTKMRKRGWAKLPPAYTPPGV</sequence>
<evidence type="ECO:0000256" key="1">
    <source>
        <dbReference type="SAM" id="MobiDB-lite"/>
    </source>
</evidence>
<gene>
    <name evidence="2" type="ORF">JCM9140_4022</name>
</gene>
<protein>
    <recommendedName>
        <fullName evidence="4">DUF3231 family protein</fullName>
    </recommendedName>
</protein>
<dbReference type="InterPro" id="IPR012347">
    <property type="entry name" value="Ferritin-like"/>
</dbReference>
<reference evidence="2" key="1">
    <citation type="journal article" date="2014" name="Genome Announc.">
        <title>Draft Genome Sequences of Three Alkaliphilic Bacillus Strains, Bacillus wakoensis JCM 9140T, Bacillus akibai JCM 9157T, and Bacillus hemicellulosilyticus JCM 9152T.</title>
        <authorList>
            <person name="Yuki M."/>
            <person name="Oshima K."/>
            <person name="Suda W."/>
            <person name="Oshida Y."/>
            <person name="Kitamura K."/>
            <person name="Iida T."/>
            <person name="Hattori M."/>
            <person name="Ohkuma M."/>
        </authorList>
    </citation>
    <scope>NUCLEOTIDE SEQUENCE [LARGE SCALE GENOMIC DNA]</scope>
    <source>
        <strain evidence="2">JCM 9140</strain>
    </source>
</reference>
<feature type="region of interest" description="Disordered" evidence="1">
    <location>
        <begin position="86"/>
        <end position="105"/>
    </location>
</feature>
<evidence type="ECO:0000313" key="2">
    <source>
        <dbReference type="EMBL" id="GAE27860.1"/>
    </source>
</evidence>
<evidence type="ECO:0008006" key="4">
    <source>
        <dbReference type="Google" id="ProtNLM"/>
    </source>
</evidence>
<dbReference type="RefSeq" id="WP_034749725.1">
    <property type="nucleotide sequence ID" value="NZ_BAUT01000068.1"/>
</dbReference>
<accession>W4Q7B7</accession>
<evidence type="ECO:0000313" key="3">
    <source>
        <dbReference type="Proteomes" id="UP000018890"/>
    </source>
</evidence>
<dbReference type="InterPro" id="IPR021617">
    <property type="entry name" value="DUF3231"/>
</dbReference>
<organism evidence="2 3">
    <name type="scientific">Halalkalibacter wakoensis JCM 9140</name>
    <dbReference type="NCBI Taxonomy" id="1236970"/>
    <lineage>
        <taxon>Bacteria</taxon>
        <taxon>Bacillati</taxon>
        <taxon>Bacillota</taxon>
        <taxon>Bacilli</taxon>
        <taxon>Bacillales</taxon>
        <taxon>Bacillaceae</taxon>
        <taxon>Halalkalibacter</taxon>
    </lineage>
</organism>
<keyword evidence="3" id="KW-1185">Reference proteome</keyword>
<dbReference type="AlphaFoldDB" id="W4Q7B7"/>
<name>W4Q7B7_9BACI</name>
<dbReference type="Proteomes" id="UP000018890">
    <property type="component" value="Unassembled WGS sequence"/>
</dbReference>
<dbReference type="Pfam" id="PF11553">
    <property type="entry name" value="DUF3231"/>
    <property type="match status" value="1"/>
</dbReference>
<dbReference type="Gene3D" id="1.20.1260.10">
    <property type="match status" value="1"/>
</dbReference>
<dbReference type="STRING" id="1236970.JCM9140_4022"/>